<dbReference type="AlphaFoldDB" id="X0X2K3"/>
<gene>
    <name evidence="1" type="ORF">S01H1_61855</name>
</gene>
<protein>
    <submittedName>
        <fullName evidence="1">Uncharacterized protein</fullName>
    </submittedName>
</protein>
<dbReference type="PROSITE" id="PS51257">
    <property type="entry name" value="PROKAR_LIPOPROTEIN"/>
    <property type="match status" value="1"/>
</dbReference>
<name>X0X2K3_9ZZZZ</name>
<sequence length="201" mass="22365">MRLSLVLTILISCLLFSGCMQTPISVVDEPLDVNITEPVDELSGAVMTIGFEHHETHEGDHYFIKTYITDNGGIGSTQYFAFTTQNHKRIHARTKIAPDVDYIMTIYEDGNITGGINGTEQNNDRDSDNTALLEAWLSPTINDLGTPIWTSRNGGGKNPTGVSPEFGYEIIAKTNSTYIFALEKQVAQDGVVDVDFWWYEH</sequence>
<organism evidence="1">
    <name type="scientific">marine sediment metagenome</name>
    <dbReference type="NCBI Taxonomy" id="412755"/>
    <lineage>
        <taxon>unclassified sequences</taxon>
        <taxon>metagenomes</taxon>
        <taxon>ecological metagenomes</taxon>
    </lineage>
</organism>
<evidence type="ECO:0000313" key="1">
    <source>
        <dbReference type="EMBL" id="GAG37439.1"/>
    </source>
</evidence>
<proteinExistence type="predicted"/>
<accession>X0X2K3</accession>
<dbReference type="EMBL" id="BARS01040598">
    <property type="protein sequence ID" value="GAG37439.1"/>
    <property type="molecule type" value="Genomic_DNA"/>
</dbReference>
<comment type="caution">
    <text evidence="1">The sequence shown here is derived from an EMBL/GenBank/DDBJ whole genome shotgun (WGS) entry which is preliminary data.</text>
</comment>
<reference evidence="1" key="1">
    <citation type="journal article" date="2014" name="Front. Microbiol.">
        <title>High frequency of phylogenetically diverse reductive dehalogenase-homologous genes in deep subseafloor sedimentary metagenomes.</title>
        <authorList>
            <person name="Kawai M."/>
            <person name="Futagami T."/>
            <person name="Toyoda A."/>
            <person name="Takaki Y."/>
            <person name="Nishi S."/>
            <person name="Hori S."/>
            <person name="Arai W."/>
            <person name="Tsubouchi T."/>
            <person name="Morono Y."/>
            <person name="Uchiyama I."/>
            <person name="Ito T."/>
            <person name="Fujiyama A."/>
            <person name="Inagaki F."/>
            <person name="Takami H."/>
        </authorList>
    </citation>
    <scope>NUCLEOTIDE SEQUENCE</scope>
    <source>
        <strain evidence="1">Expedition CK06-06</strain>
    </source>
</reference>